<evidence type="ECO:0000256" key="1">
    <source>
        <dbReference type="ARBA" id="ARBA00007945"/>
    </source>
</evidence>
<evidence type="ECO:0000313" key="5">
    <source>
        <dbReference type="Proteomes" id="UP001140011"/>
    </source>
</evidence>
<feature type="compositionally biased region" description="Basic and acidic residues" evidence="2">
    <location>
        <begin position="31"/>
        <end position="43"/>
    </location>
</feature>
<comment type="similarity">
    <text evidence="1">Belongs to the SS18 family.</text>
</comment>
<dbReference type="EMBL" id="JANBUH010000209">
    <property type="protein sequence ID" value="KAJ2753231.1"/>
    <property type="molecule type" value="Genomic_DNA"/>
</dbReference>
<dbReference type="AlphaFoldDB" id="A0A9W8GZZ8"/>
<sequence>MDDSNNSDAARDSDIDIILDDDQSESGDNGDADHNGHNRRGSEESGGGGGSGPSNKRSDREKRANQADDEPGHPYLPRLKTSIIQMVLSINAELIRLCQEYQNKSLMDDPHLIMYQMRLQSNLAYLASVADNFLDPTRSMPDLSPLPKPKIPERQGTSIAAKLAHAREVYAAYVSAWSEQQMELSRRAKLKLHNEEKSQYANVEGESLHARVEELLKNDRVTYEKSGDEPVSLESFKPFPPFKIPEDTPLPPGLQKWSFENNTATPHNRM</sequence>
<dbReference type="OrthoDB" id="2530523at2759"/>
<feature type="compositionally biased region" description="Acidic residues" evidence="2">
    <location>
        <begin position="15"/>
        <end position="30"/>
    </location>
</feature>
<feature type="region of interest" description="Disordered" evidence="2">
    <location>
        <begin position="226"/>
        <end position="270"/>
    </location>
</feature>
<comment type="caution">
    <text evidence="4">The sequence shown here is derived from an EMBL/GenBank/DDBJ whole genome shotgun (WGS) entry which is preliminary data.</text>
</comment>
<evidence type="ECO:0000259" key="3">
    <source>
        <dbReference type="Pfam" id="PF05030"/>
    </source>
</evidence>
<dbReference type="InterPro" id="IPR007726">
    <property type="entry name" value="SS18_N"/>
</dbReference>
<keyword evidence="5" id="KW-1185">Reference proteome</keyword>
<feature type="compositionally biased region" description="Pro residues" evidence="2">
    <location>
        <begin position="238"/>
        <end position="252"/>
    </location>
</feature>
<feature type="compositionally biased region" description="Polar residues" evidence="2">
    <location>
        <begin position="258"/>
        <end position="270"/>
    </location>
</feature>
<gene>
    <name evidence="4" type="ORF">GGI19_003286</name>
</gene>
<feature type="region of interest" description="Disordered" evidence="2">
    <location>
        <begin position="1"/>
        <end position="76"/>
    </location>
</feature>
<evidence type="ECO:0000256" key="2">
    <source>
        <dbReference type="SAM" id="MobiDB-lite"/>
    </source>
</evidence>
<name>A0A9W8GZZ8_9FUNG</name>
<evidence type="ECO:0000313" key="4">
    <source>
        <dbReference type="EMBL" id="KAJ2753231.1"/>
    </source>
</evidence>
<accession>A0A9W8GZZ8</accession>
<dbReference type="Pfam" id="PF05030">
    <property type="entry name" value="SSXT"/>
    <property type="match status" value="1"/>
</dbReference>
<feature type="domain" description="SS18 N-terminal" evidence="3">
    <location>
        <begin position="80"/>
        <end position="134"/>
    </location>
</feature>
<organism evidence="4 5">
    <name type="scientific">Coemansia pectinata</name>
    <dbReference type="NCBI Taxonomy" id="1052879"/>
    <lineage>
        <taxon>Eukaryota</taxon>
        <taxon>Fungi</taxon>
        <taxon>Fungi incertae sedis</taxon>
        <taxon>Zoopagomycota</taxon>
        <taxon>Kickxellomycotina</taxon>
        <taxon>Kickxellomycetes</taxon>
        <taxon>Kickxellales</taxon>
        <taxon>Kickxellaceae</taxon>
        <taxon>Coemansia</taxon>
    </lineage>
</organism>
<protein>
    <recommendedName>
        <fullName evidence="3">SS18 N-terminal domain-containing protein</fullName>
    </recommendedName>
</protein>
<dbReference type="Proteomes" id="UP001140011">
    <property type="component" value="Unassembled WGS sequence"/>
</dbReference>
<feature type="compositionally biased region" description="Basic and acidic residues" evidence="2">
    <location>
        <begin position="56"/>
        <end position="72"/>
    </location>
</feature>
<reference evidence="4" key="1">
    <citation type="submission" date="2022-07" db="EMBL/GenBank/DDBJ databases">
        <title>Phylogenomic reconstructions and comparative analyses of Kickxellomycotina fungi.</title>
        <authorList>
            <person name="Reynolds N.K."/>
            <person name="Stajich J.E."/>
            <person name="Barry K."/>
            <person name="Grigoriev I.V."/>
            <person name="Crous P."/>
            <person name="Smith M.E."/>
        </authorList>
    </citation>
    <scope>NUCLEOTIDE SEQUENCE</scope>
    <source>
        <strain evidence="4">BCRC 34297</strain>
    </source>
</reference>
<proteinExistence type="inferred from homology"/>